<evidence type="ECO:0000313" key="1">
    <source>
        <dbReference type="EMBL" id="CAG8656199.1"/>
    </source>
</evidence>
<reference evidence="1" key="1">
    <citation type="submission" date="2021-06" db="EMBL/GenBank/DDBJ databases">
        <authorList>
            <person name="Kallberg Y."/>
            <person name="Tangrot J."/>
            <person name="Rosling A."/>
        </authorList>
    </citation>
    <scope>NUCLEOTIDE SEQUENCE</scope>
    <source>
        <strain evidence="1">AU212A</strain>
    </source>
</reference>
<keyword evidence="2" id="KW-1185">Reference proteome</keyword>
<feature type="non-terminal residue" evidence="1">
    <location>
        <position position="1"/>
    </location>
</feature>
<comment type="caution">
    <text evidence="1">The sequence shown here is derived from an EMBL/GenBank/DDBJ whole genome shotgun (WGS) entry which is preliminary data.</text>
</comment>
<name>A0ACA9NHK9_9GLOM</name>
<proteinExistence type="predicted"/>
<organism evidence="1 2">
    <name type="scientific">Scutellospora calospora</name>
    <dbReference type="NCBI Taxonomy" id="85575"/>
    <lineage>
        <taxon>Eukaryota</taxon>
        <taxon>Fungi</taxon>
        <taxon>Fungi incertae sedis</taxon>
        <taxon>Mucoromycota</taxon>
        <taxon>Glomeromycotina</taxon>
        <taxon>Glomeromycetes</taxon>
        <taxon>Diversisporales</taxon>
        <taxon>Gigasporaceae</taxon>
        <taxon>Scutellospora</taxon>
    </lineage>
</organism>
<sequence>INEAIKNYESVTITNVVKEYTKNELGLDDSVEYLRQRETNRQTSISWLAHIDGFDPQNK</sequence>
<dbReference type="EMBL" id="CAJVPM010025061">
    <property type="protein sequence ID" value="CAG8656199.1"/>
    <property type="molecule type" value="Genomic_DNA"/>
</dbReference>
<dbReference type="Proteomes" id="UP000789860">
    <property type="component" value="Unassembled WGS sequence"/>
</dbReference>
<protein>
    <submittedName>
        <fullName evidence="1">1102_t:CDS:1</fullName>
    </submittedName>
</protein>
<gene>
    <name evidence="1" type="ORF">SCALOS_LOCUS8851</name>
</gene>
<accession>A0ACA9NHK9</accession>
<evidence type="ECO:0000313" key="2">
    <source>
        <dbReference type="Proteomes" id="UP000789860"/>
    </source>
</evidence>